<dbReference type="InterPro" id="IPR010352">
    <property type="entry name" value="DUF945"/>
</dbReference>
<gene>
    <name evidence="1" type="ORF">tloyanaT_35380</name>
</gene>
<keyword evidence="2" id="KW-1185">Reference proteome</keyword>
<dbReference type="Proteomes" id="UP001157134">
    <property type="component" value="Unassembled WGS sequence"/>
</dbReference>
<evidence type="ECO:0000313" key="1">
    <source>
        <dbReference type="EMBL" id="GLX87285.1"/>
    </source>
</evidence>
<evidence type="ECO:0008006" key="3">
    <source>
        <dbReference type="Google" id="ProtNLM"/>
    </source>
</evidence>
<reference evidence="1 2" key="1">
    <citation type="submission" date="2023-03" db="EMBL/GenBank/DDBJ databases">
        <title>Thalassotalea loyana LMG 22536T draft genome sequence.</title>
        <authorList>
            <person name="Sawabe T."/>
        </authorList>
    </citation>
    <scope>NUCLEOTIDE SEQUENCE [LARGE SCALE GENOMIC DNA]</scope>
    <source>
        <strain evidence="1 2">LMG 22536</strain>
    </source>
</reference>
<proteinExistence type="predicted"/>
<dbReference type="Pfam" id="PF06097">
    <property type="entry name" value="DUF945"/>
    <property type="match status" value="1"/>
</dbReference>
<dbReference type="EMBL" id="BSSV01000010">
    <property type="protein sequence ID" value="GLX87285.1"/>
    <property type="molecule type" value="Genomic_DNA"/>
</dbReference>
<comment type="caution">
    <text evidence="1">The sequence shown here is derived from an EMBL/GenBank/DDBJ whole genome shotgun (WGS) entry which is preliminary data.</text>
</comment>
<protein>
    <recommendedName>
        <fullName evidence="3">DUF945 domain-containing protein</fullName>
    </recommendedName>
</protein>
<dbReference type="RefSeq" id="WP_284301213.1">
    <property type="nucleotide sequence ID" value="NZ_BSSV01000010.1"/>
</dbReference>
<sequence>MKKFALTASAFAVAAVLITPKFISTKVESQLEQAVEQINSAYGYKAEIANRQSNWFNTQATIKISVNTEELGIDTDNQDAEEFFVNFEVNAEHGLIMPSAKNKVGLLDMSVTMVAENLREHLDWPADKPLYQTQVNTSLTGATLFKDAITPFSMTDVENGIELNYQGYTGSGSFIDGEIAYIGNSKPLHVIADDSDITVSGIAVDMTAQASLAEIFQGNMYDSETNFKIESIVAKAHSGAEKATIKNILIDAITKVQPENGTASIEIGYGIDSIDAEDESVKDLALNIQVNNISNEFIEAYQQNQQVFTQGSDEEIQANIMKFAQNNLLALLKANPEINITKLQATFDDGSIVSHMNSSIQGIEQLPNIAENPMFWLNHVIANGELKGDESVIERFAVNQVVSQIKANPNAANMTEEEIMNIAQQQVPHLLQNFIQQGLIVKTDTGYQTKFDMVNSALKVNDVQIPLPF</sequence>
<name>A0ABQ6HGR2_9GAMM</name>
<organism evidence="1 2">
    <name type="scientific">Thalassotalea loyana</name>
    <dbReference type="NCBI Taxonomy" id="280483"/>
    <lineage>
        <taxon>Bacteria</taxon>
        <taxon>Pseudomonadati</taxon>
        <taxon>Pseudomonadota</taxon>
        <taxon>Gammaproteobacteria</taxon>
        <taxon>Alteromonadales</taxon>
        <taxon>Colwelliaceae</taxon>
        <taxon>Thalassotalea</taxon>
    </lineage>
</organism>
<evidence type="ECO:0000313" key="2">
    <source>
        <dbReference type="Proteomes" id="UP001157134"/>
    </source>
</evidence>
<accession>A0ABQ6HGR2</accession>